<dbReference type="Proteomes" id="UP000032142">
    <property type="component" value="Unassembled WGS sequence"/>
</dbReference>
<name>A0A0B0NTA9_GOSAR</name>
<protein>
    <submittedName>
        <fullName evidence="1">Uncharacterized protein</fullName>
    </submittedName>
</protein>
<proteinExistence type="predicted"/>
<reference evidence="2" key="1">
    <citation type="submission" date="2014-09" db="EMBL/GenBank/DDBJ databases">
        <authorList>
            <person name="Mudge J."/>
            <person name="Ramaraj T."/>
            <person name="Lindquist I.E."/>
            <person name="Bharti A.K."/>
            <person name="Sundararajan A."/>
            <person name="Cameron C.T."/>
            <person name="Woodward J.E."/>
            <person name="May G.D."/>
            <person name="Brubaker C."/>
            <person name="Broadhvest J."/>
            <person name="Wilkins T.A."/>
        </authorList>
    </citation>
    <scope>NUCLEOTIDE SEQUENCE</scope>
    <source>
        <strain evidence="2">cv. AKA8401</strain>
    </source>
</reference>
<evidence type="ECO:0000313" key="2">
    <source>
        <dbReference type="Proteomes" id="UP000032142"/>
    </source>
</evidence>
<dbReference type="AlphaFoldDB" id="A0A0B0NTA9"/>
<gene>
    <name evidence="1" type="ORF">F383_21272</name>
</gene>
<dbReference type="EMBL" id="KN404805">
    <property type="protein sequence ID" value="KHG15877.1"/>
    <property type="molecule type" value="Genomic_DNA"/>
</dbReference>
<accession>A0A0B0NTA9</accession>
<organism evidence="1 2">
    <name type="scientific">Gossypium arboreum</name>
    <name type="common">Tree cotton</name>
    <name type="synonym">Gossypium nanking</name>
    <dbReference type="NCBI Taxonomy" id="29729"/>
    <lineage>
        <taxon>Eukaryota</taxon>
        <taxon>Viridiplantae</taxon>
        <taxon>Streptophyta</taxon>
        <taxon>Embryophyta</taxon>
        <taxon>Tracheophyta</taxon>
        <taxon>Spermatophyta</taxon>
        <taxon>Magnoliopsida</taxon>
        <taxon>eudicotyledons</taxon>
        <taxon>Gunneridae</taxon>
        <taxon>Pentapetalae</taxon>
        <taxon>rosids</taxon>
        <taxon>malvids</taxon>
        <taxon>Malvales</taxon>
        <taxon>Malvaceae</taxon>
        <taxon>Malvoideae</taxon>
        <taxon>Gossypium</taxon>
    </lineage>
</organism>
<evidence type="ECO:0000313" key="1">
    <source>
        <dbReference type="EMBL" id="KHG15877.1"/>
    </source>
</evidence>
<keyword evidence="2" id="KW-1185">Reference proteome</keyword>
<sequence>MLGIKNQRNRIWIGGKRKLSTSHPVPFYIVRDFGFELQARESSAKSITLSTVFGIL</sequence>